<dbReference type="InterPro" id="IPR050189">
    <property type="entry name" value="MFS_Efflux_Transporters"/>
</dbReference>
<evidence type="ECO:0000256" key="6">
    <source>
        <dbReference type="SAM" id="Phobius"/>
    </source>
</evidence>
<proteinExistence type="predicted"/>
<dbReference type="AlphaFoldDB" id="A0A927J9C0"/>
<keyword evidence="2" id="KW-1003">Cell membrane</keyword>
<evidence type="ECO:0000313" key="7">
    <source>
        <dbReference type="EMBL" id="MBD8504959.1"/>
    </source>
</evidence>
<name>A0A927J9C0_9ACTN</name>
<evidence type="ECO:0000256" key="3">
    <source>
        <dbReference type="ARBA" id="ARBA00022692"/>
    </source>
</evidence>
<feature type="transmembrane region" description="Helical" evidence="6">
    <location>
        <begin position="258"/>
        <end position="277"/>
    </location>
</feature>
<organism evidence="7 8">
    <name type="scientific">Lolliginicoccus lacisalsi</name>
    <dbReference type="NCBI Taxonomy" id="2742202"/>
    <lineage>
        <taxon>Bacteria</taxon>
        <taxon>Bacillati</taxon>
        <taxon>Actinomycetota</taxon>
        <taxon>Actinomycetes</taxon>
        <taxon>Mycobacteriales</taxon>
        <taxon>Hoyosellaceae</taxon>
        <taxon>Lolliginicoccus</taxon>
    </lineage>
</organism>
<feature type="transmembrane region" description="Helical" evidence="6">
    <location>
        <begin position="127"/>
        <end position="149"/>
    </location>
</feature>
<dbReference type="GO" id="GO:0005886">
    <property type="term" value="C:plasma membrane"/>
    <property type="evidence" value="ECO:0007669"/>
    <property type="project" value="UniProtKB-SubCell"/>
</dbReference>
<feature type="transmembrane region" description="Helical" evidence="6">
    <location>
        <begin position="318"/>
        <end position="340"/>
    </location>
</feature>
<keyword evidence="5 6" id="KW-0472">Membrane</keyword>
<dbReference type="Gene3D" id="1.20.1250.20">
    <property type="entry name" value="MFS general substrate transporter like domains"/>
    <property type="match status" value="1"/>
</dbReference>
<dbReference type="PANTHER" id="PTHR43124:SF3">
    <property type="entry name" value="CHLORAMPHENICOL EFFLUX PUMP RV0191"/>
    <property type="match status" value="1"/>
</dbReference>
<feature type="transmembrane region" description="Helical" evidence="6">
    <location>
        <begin position="155"/>
        <end position="172"/>
    </location>
</feature>
<feature type="transmembrane region" description="Helical" evidence="6">
    <location>
        <begin position="346"/>
        <end position="364"/>
    </location>
</feature>
<feature type="transmembrane region" description="Helical" evidence="6">
    <location>
        <begin position="283"/>
        <end position="306"/>
    </location>
</feature>
<feature type="transmembrane region" description="Helical" evidence="6">
    <location>
        <begin position="192"/>
        <end position="211"/>
    </location>
</feature>
<keyword evidence="4 6" id="KW-1133">Transmembrane helix</keyword>
<keyword evidence="8" id="KW-1185">Reference proteome</keyword>
<gene>
    <name evidence="7" type="ORF">HT102_00460</name>
</gene>
<dbReference type="GO" id="GO:0022857">
    <property type="term" value="F:transmembrane transporter activity"/>
    <property type="evidence" value="ECO:0007669"/>
    <property type="project" value="InterPro"/>
</dbReference>
<dbReference type="Proteomes" id="UP000642993">
    <property type="component" value="Unassembled WGS sequence"/>
</dbReference>
<comment type="caution">
    <text evidence="7">The sequence shown here is derived from an EMBL/GenBank/DDBJ whole genome shotgun (WGS) entry which is preliminary data.</text>
</comment>
<keyword evidence="3 6" id="KW-0812">Transmembrane</keyword>
<dbReference type="Pfam" id="PF07690">
    <property type="entry name" value="MFS_1"/>
    <property type="match status" value="1"/>
</dbReference>
<evidence type="ECO:0000313" key="8">
    <source>
        <dbReference type="Proteomes" id="UP000642993"/>
    </source>
</evidence>
<sequence>MRALVISGMALIAATYGLARFGFGLFLPRFTDAFQIGPSVSGLIQSGSFLSFCLAAVMAARIAARPRLVVACAGTTATLGSMGIASAPSAIILAPSTILAGAGAGFATPGLVALVERNIPRQRRDSAGTIVNAGTGAGIVAAGILLLLTSSQWRLGWLAIAALASLATIATLRSDRAADEPPDPPQRASILAPLRLALVAAGLAGASSAAIWTFGRTVMVDSRTEGETYSIIAWMVLGAFGVLGAIAGRLAHAMSLRAAWMLTASAMAASAIVLAAAPAAPLASYASVAVFGATYTAVCGLLIVWASRVVPGHAAQGTAALFIALATAQAFGAALIGVILGSTSPLVAFGIAAAVGFLAVLPATRRATESPATSHHGFS</sequence>
<dbReference type="InterPro" id="IPR011701">
    <property type="entry name" value="MFS"/>
</dbReference>
<dbReference type="PANTHER" id="PTHR43124">
    <property type="entry name" value="PURINE EFFLUX PUMP PBUE"/>
    <property type="match status" value="1"/>
</dbReference>
<accession>A0A927J9C0</accession>
<dbReference type="RefSeq" id="WP_192037453.1">
    <property type="nucleotide sequence ID" value="NZ_JACYWE010000001.1"/>
</dbReference>
<evidence type="ECO:0000256" key="1">
    <source>
        <dbReference type="ARBA" id="ARBA00004651"/>
    </source>
</evidence>
<dbReference type="InterPro" id="IPR036259">
    <property type="entry name" value="MFS_trans_sf"/>
</dbReference>
<reference evidence="7" key="1">
    <citation type="submission" date="2020-09" db="EMBL/GenBank/DDBJ databases">
        <title>Hoyosella lacisalsi sp. nov., a halotolerant actinobacterium isolated from soil of Lake Gudzhirganskoe.</title>
        <authorList>
            <person name="Yang Q."/>
            <person name="Guo P.Y."/>
            <person name="Liu S.W."/>
            <person name="Li F.N."/>
            <person name="Sun C.H."/>
        </authorList>
    </citation>
    <scope>NUCLEOTIDE SEQUENCE</scope>
    <source>
        <strain evidence="7">G463</strain>
    </source>
</reference>
<comment type="subcellular location">
    <subcellularLocation>
        <location evidence="1">Cell membrane</location>
        <topology evidence="1">Multi-pass membrane protein</topology>
    </subcellularLocation>
</comment>
<protein>
    <submittedName>
        <fullName evidence="7">YbfB/YjiJ family MFS transporter</fullName>
    </submittedName>
</protein>
<evidence type="ECO:0000256" key="5">
    <source>
        <dbReference type="ARBA" id="ARBA00023136"/>
    </source>
</evidence>
<dbReference type="SUPFAM" id="SSF103473">
    <property type="entry name" value="MFS general substrate transporter"/>
    <property type="match status" value="1"/>
</dbReference>
<feature type="transmembrane region" description="Helical" evidence="6">
    <location>
        <begin position="68"/>
        <end position="85"/>
    </location>
</feature>
<evidence type="ECO:0000256" key="4">
    <source>
        <dbReference type="ARBA" id="ARBA00022989"/>
    </source>
</evidence>
<feature type="transmembrane region" description="Helical" evidence="6">
    <location>
        <begin position="43"/>
        <end position="61"/>
    </location>
</feature>
<feature type="transmembrane region" description="Helical" evidence="6">
    <location>
        <begin position="231"/>
        <end position="251"/>
    </location>
</feature>
<dbReference type="EMBL" id="JACYWE010000001">
    <property type="protein sequence ID" value="MBD8504959.1"/>
    <property type="molecule type" value="Genomic_DNA"/>
</dbReference>
<evidence type="ECO:0000256" key="2">
    <source>
        <dbReference type="ARBA" id="ARBA00022475"/>
    </source>
</evidence>
<feature type="transmembrane region" description="Helical" evidence="6">
    <location>
        <begin position="91"/>
        <end position="115"/>
    </location>
</feature>